<evidence type="ECO:0000313" key="2">
    <source>
        <dbReference type="EMBL" id="REF36788.1"/>
    </source>
</evidence>
<sequence length="119" mass="12046">MAEESRTTVAVAAYLLTGCRRATELARTATGDPDSLVGSVRELSAGDGRGGLPSVVDRLSATDESGPAHGGDVLVDLGVPTFGALCDDVDLGPDQMLGTIAWRLGCEAASPHAVHAASD</sequence>
<dbReference type="RefSeq" id="WP_115850364.1">
    <property type="nucleotide sequence ID" value="NZ_QTUC01000001.1"/>
</dbReference>
<protein>
    <submittedName>
        <fullName evidence="2">Uncharacterized protein</fullName>
    </submittedName>
</protein>
<dbReference type="PROSITE" id="PS51257">
    <property type="entry name" value="PROKAR_LIPOPROTEIN"/>
    <property type="match status" value="1"/>
</dbReference>
<accession>A0A3D9V4W2</accession>
<dbReference type="AlphaFoldDB" id="A0A3D9V4W2"/>
<comment type="caution">
    <text evidence="2">The sequence shown here is derived from an EMBL/GenBank/DDBJ whole genome shotgun (WGS) entry which is preliminary data.</text>
</comment>
<evidence type="ECO:0000313" key="3">
    <source>
        <dbReference type="Proteomes" id="UP000256485"/>
    </source>
</evidence>
<dbReference type="OrthoDB" id="5189541at2"/>
<gene>
    <name evidence="2" type="ORF">DFJ64_2217</name>
</gene>
<dbReference type="EMBL" id="QTUC01000001">
    <property type="protein sequence ID" value="REF36788.1"/>
    <property type="molecule type" value="Genomic_DNA"/>
</dbReference>
<organism evidence="2 3">
    <name type="scientific">Thermasporomyces composti</name>
    <dbReference type="NCBI Taxonomy" id="696763"/>
    <lineage>
        <taxon>Bacteria</taxon>
        <taxon>Bacillati</taxon>
        <taxon>Actinomycetota</taxon>
        <taxon>Actinomycetes</taxon>
        <taxon>Propionibacteriales</taxon>
        <taxon>Nocardioidaceae</taxon>
        <taxon>Thermasporomyces</taxon>
    </lineage>
</organism>
<dbReference type="Proteomes" id="UP000256485">
    <property type="component" value="Unassembled WGS sequence"/>
</dbReference>
<evidence type="ECO:0000256" key="1">
    <source>
        <dbReference type="SAM" id="MobiDB-lite"/>
    </source>
</evidence>
<keyword evidence="3" id="KW-1185">Reference proteome</keyword>
<name>A0A3D9V4W2_THECX</name>
<proteinExistence type="predicted"/>
<reference evidence="2 3" key="1">
    <citation type="submission" date="2018-08" db="EMBL/GenBank/DDBJ databases">
        <title>Sequencing the genomes of 1000 actinobacteria strains.</title>
        <authorList>
            <person name="Klenk H.-P."/>
        </authorList>
    </citation>
    <scope>NUCLEOTIDE SEQUENCE [LARGE SCALE GENOMIC DNA]</scope>
    <source>
        <strain evidence="2 3">DSM 22891</strain>
    </source>
</reference>
<feature type="region of interest" description="Disordered" evidence="1">
    <location>
        <begin position="30"/>
        <end position="51"/>
    </location>
</feature>